<reference evidence="1 3" key="1">
    <citation type="journal article" date="2019" name="Nat. Med.">
        <title>A library of human gut bacterial isolates paired with longitudinal multiomics data enables mechanistic microbiome research.</title>
        <authorList>
            <person name="Poyet M."/>
            <person name="Groussin M."/>
            <person name="Gibbons S.M."/>
            <person name="Avila-Pacheco J."/>
            <person name="Jiang X."/>
            <person name="Kearney S.M."/>
            <person name="Perrotta A.R."/>
            <person name="Berdy B."/>
            <person name="Zhao S."/>
            <person name="Lieberman T.D."/>
            <person name="Swanson P.K."/>
            <person name="Smith M."/>
            <person name="Roesemann S."/>
            <person name="Alexander J.E."/>
            <person name="Rich S.A."/>
            <person name="Livny J."/>
            <person name="Vlamakis H."/>
            <person name="Clish C."/>
            <person name="Bullock K."/>
            <person name="Deik A."/>
            <person name="Scott J."/>
            <person name="Pierce K.A."/>
            <person name="Xavier R.J."/>
            <person name="Alm E.J."/>
        </authorList>
    </citation>
    <scope>NUCLEOTIDE SEQUENCE [LARGE SCALE GENOMIC DNA]</scope>
    <source>
        <strain evidence="1 3">BIOML-A188</strain>
    </source>
</reference>
<dbReference type="ESTHER" id="bact4-a0a0p0f901">
    <property type="family name" value="BioG_Pimeloyl-ACP-methyl-esterase"/>
</dbReference>
<accession>A0A0P0F901</accession>
<dbReference type="Proteomes" id="UP001217776">
    <property type="component" value="Unassembled WGS sequence"/>
</dbReference>
<protein>
    <submittedName>
        <fullName evidence="2">DUF452 family protein</fullName>
    </submittedName>
</protein>
<dbReference type="SUPFAM" id="SSF53474">
    <property type="entry name" value="alpha/beta-Hydrolases"/>
    <property type="match status" value="1"/>
</dbReference>
<accession>C6ISF3</accession>
<evidence type="ECO:0000313" key="2">
    <source>
        <dbReference type="EMBL" id="MDC2235295.1"/>
    </source>
</evidence>
<dbReference type="Pfam" id="PF04301">
    <property type="entry name" value="BioG"/>
    <property type="match status" value="1"/>
</dbReference>
<sequence>MKQTFIIRNNEKHLLLFFAGWGMDETPFRHIHPAECDWMICYDYRSLEFDTTLIQAYSKITLIAWSMGVWAASQVMKQYPSLPVSQSTAINGTLYPIHETEGITPSVFEGTLQGLNEQTLLKFQRRMCGSAADYKVFQTMAPKRPVEELKEELAAIRQQYLSSLPSEFVWQTAIIGDNDRIFLPDHQEQAWRNKADSLLHVEAAHYQQELFNEVIMNIK</sequence>
<name>A0A0P0F901_BACT4</name>
<gene>
    <name evidence="1" type="ORF">GAO51_11495</name>
    <name evidence="2" type="ORF">PO127_05960</name>
</gene>
<evidence type="ECO:0000313" key="4">
    <source>
        <dbReference type="Proteomes" id="UP001217776"/>
    </source>
</evidence>
<dbReference type="InterPro" id="IPR029058">
    <property type="entry name" value="AB_hydrolase_fold"/>
</dbReference>
<dbReference type="EMBL" id="JAQNVG010000007">
    <property type="protein sequence ID" value="MDC2235295.1"/>
    <property type="molecule type" value="Genomic_DNA"/>
</dbReference>
<dbReference type="Gene3D" id="3.40.50.1820">
    <property type="entry name" value="alpha/beta hydrolase"/>
    <property type="match status" value="1"/>
</dbReference>
<dbReference type="RefSeq" id="WP_008764849.1">
    <property type="nucleotide sequence ID" value="NZ_BAABXH010000001.1"/>
</dbReference>
<dbReference type="AlphaFoldDB" id="A0A0P0F901"/>
<dbReference type="EMBL" id="WCSY01000010">
    <property type="protein sequence ID" value="KAB4312502.1"/>
    <property type="molecule type" value="Genomic_DNA"/>
</dbReference>
<proteinExistence type="predicted"/>
<dbReference type="Proteomes" id="UP000440614">
    <property type="component" value="Unassembled WGS sequence"/>
</dbReference>
<dbReference type="KEGG" id="btho:Btheta7330_01771"/>
<evidence type="ECO:0000313" key="3">
    <source>
        <dbReference type="Proteomes" id="UP000440614"/>
    </source>
</evidence>
<dbReference type="InterPro" id="IPR007398">
    <property type="entry name" value="BioG"/>
</dbReference>
<reference evidence="2" key="2">
    <citation type="submission" date="2022-10" db="EMBL/GenBank/DDBJ databases">
        <title>Human gut microbiome strain richness.</title>
        <authorList>
            <person name="Chen-Liaw A."/>
        </authorList>
    </citation>
    <scope>NUCLEOTIDE SEQUENCE</scope>
    <source>
        <strain evidence="2">1001283st1_A3_1001283B150304_161114</strain>
    </source>
</reference>
<evidence type="ECO:0000313" key="1">
    <source>
        <dbReference type="EMBL" id="KAB4312502.1"/>
    </source>
</evidence>
<organism evidence="2 4">
    <name type="scientific">Bacteroides thetaiotaomicron</name>
    <dbReference type="NCBI Taxonomy" id="818"/>
    <lineage>
        <taxon>Bacteria</taxon>
        <taxon>Pseudomonadati</taxon>
        <taxon>Bacteroidota</taxon>
        <taxon>Bacteroidia</taxon>
        <taxon>Bacteroidales</taxon>
        <taxon>Bacteroidaceae</taxon>
        <taxon>Bacteroides</taxon>
    </lineage>
</organism>
<comment type="caution">
    <text evidence="2">The sequence shown here is derived from an EMBL/GenBank/DDBJ whole genome shotgun (WGS) entry which is preliminary data.</text>
</comment>